<protein>
    <submittedName>
        <fullName evidence="1">Uncharacterized protein</fullName>
    </submittedName>
</protein>
<gene>
    <name evidence="1" type="ORF">PaecuDRAFT_3917</name>
</gene>
<organism evidence="1 2">
    <name type="scientific">Paenibacillus curdlanolyticus YK9</name>
    <dbReference type="NCBI Taxonomy" id="717606"/>
    <lineage>
        <taxon>Bacteria</taxon>
        <taxon>Bacillati</taxon>
        <taxon>Bacillota</taxon>
        <taxon>Bacilli</taxon>
        <taxon>Bacillales</taxon>
        <taxon>Paenibacillaceae</taxon>
        <taxon>Paenibacillus</taxon>
    </lineage>
</organism>
<sequence length="92" mass="10297">MLLHRLFLQLVWASMWVNSAEKSALIARLASMWVNSAEKSALIARLASTWVNSAEKSALIARLASMWVNSAEKRFNPSILDTFHTHIAQISS</sequence>
<evidence type="ECO:0000313" key="1">
    <source>
        <dbReference type="EMBL" id="EFM09380.1"/>
    </source>
</evidence>
<reference evidence="1 2" key="1">
    <citation type="submission" date="2010-07" db="EMBL/GenBank/DDBJ databases">
        <title>The draft genome of Paenibacillus curdlanolyticus YK9.</title>
        <authorList>
            <consortium name="US DOE Joint Genome Institute (JGI-PGF)"/>
            <person name="Lucas S."/>
            <person name="Copeland A."/>
            <person name="Lapidus A."/>
            <person name="Cheng J.-F."/>
            <person name="Bruce D."/>
            <person name="Goodwin L."/>
            <person name="Pitluck S."/>
            <person name="Land M.L."/>
            <person name="Hauser L."/>
            <person name="Chang Y.-J."/>
            <person name="Jeffries C."/>
            <person name="Anderson I.J."/>
            <person name="Johnson E."/>
            <person name="Loganathan U."/>
            <person name="Mulhopadhyay B."/>
            <person name="Kyrpides N."/>
            <person name="Woyke T.J."/>
        </authorList>
    </citation>
    <scope>NUCLEOTIDE SEQUENCE [LARGE SCALE GENOMIC DNA]</scope>
    <source>
        <strain evidence="1 2">YK9</strain>
    </source>
</reference>
<dbReference type="STRING" id="717606.PaecuDRAFT_3917"/>
<keyword evidence="2" id="KW-1185">Reference proteome</keyword>
<dbReference type="AlphaFoldDB" id="E0IE26"/>
<evidence type="ECO:0000313" key="2">
    <source>
        <dbReference type="Proteomes" id="UP000005387"/>
    </source>
</evidence>
<accession>E0IE26</accession>
<dbReference type="Proteomes" id="UP000005387">
    <property type="component" value="Unassembled WGS sequence"/>
</dbReference>
<name>E0IE26_9BACL</name>
<proteinExistence type="predicted"/>
<dbReference type="EMBL" id="AEDD01000011">
    <property type="protein sequence ID" value="EFM09380.1"/>
    <property type="molecule type" value="Genomic_DNA"/>
</dbReference>